<protein>
    <recommendedName>
        <fullName evidence="3">peroxidase</fullName>
        <ecNumber evidence="3">1.11.1.7</ecNumber>
    </recommendedName>
</protein>
<dbReference type="PANTHER" id="PTHR31517:SF48">
    <property type="entry name" value="PEROXIDASE 16-RELATED"/>
    <property type="match status" value="1"/>
</dbReference>
<reference evidence="14" key="1">
    <citation type="submission" date="2016-07" db="EMBL/GenBank/DDBJ databases">
        <title>De novo transcriptome assembly of four accessions of the metal hyperaccumulator plant Noccaea caerulescens.</title>
        <authorList>
            <person name="Blande D."/>
            <person name="Halimaa P."/>
            <person name="Tervahauta A.I."/>
            <person name="Aarts M.G."/>
            <person name="Karenlampi S.O."/>
        </authorList>
    </citation>
    <scope>NUCLEOTIDE SEQUENCE</scope>
</reference>
<feature type="binding site" description="axial binding residue" evidence="10">
    <location>
        <position position="44"/>
    </location>
    <ligand>
        <name>heme b</name>
        <dbReference type="ChEBI" id="CHEBI:60344"/>
    </ligand>
    <ligandPart>
        <name>Fe</name>
        <dbReference type="ChEBI" id="CHEBI:18248"/>
    </ligandPart>
</feature>
<comment type="cofactor">
    <cofactor evidence="10">
        <name>Ca(2+)</name>
        <dbReference type="ChEBI" id="CHEBI:29108"/>
    </cofactor>
    <text evidence="10">Binds 2 calcium ions per subunit.</text>
</comment>
<keyword evidence="9 11" id="KW-1015">Disulfide bond</keyword>
<evidence type="ECO:0000313" key="14">
    <source>
        <dbReference type="EMBL" id="JAU77504.1"/>
    </source>
</evidence>
<comment type="similarity">
    <text evidence="12">Belongs to the peroxidase family.</text>
</comment>
<evidence type="ECO:0000259" key="13">
    <source>
        <dbReference type="PROSITE" id="PS50873"/>
    </source>
</evidence>
<dbReference type="GO" id="GO:0020037">
    <property type="term" value="F:heme binding"/>
    <property type="evidence" value="ECO:0007669"/>
    <property type="project" value="InterPro"/>
</dbReference>
<evidence type="ECO:0000256" key="3">
    <source>
        <dbReference type="ARBA" id="ARBA00012313"/>
    </source>
</evidence>
<dbReference type="PANTHER" id="PTHR31517">
    <property type="match status" value="1"/>
</dbReference>
<gene>
    <name evidence="14" type="ORF">MP_TR4910_c2_g1_i1_g.13177</name>
</gene>
<keyword evidence="7" id="KW-0560">Oxidoreductase</keyword>
<feature type="binding site" evidence="10">
    <location>
        <position position="103"/>
    </location>
    <ligand>
        <name>Ca(2+)</name>
        <dbReference type="ChEBI" id="CHEBI:29108"/>
        <label>2</label>
    </ligand>
</feature>
<dbReference type="Pfam" id="PF00141">
    <property type="entry name" value="peroxidase"/>
    <property type="match status" value="1"/>
</dbReference>
<dbReference type="GO" id="GO:0140825">
    <property type="term" value="F:lactoperoxidase activity"/>
    <property type="evidence" value="ECO:0007669"/>
    <property type="project" value="UniProtKB-EC"/>
</dbReference>
<evidence type="ECO:0000256" key="10">
    <source>
        <dbReference type="PIRSR" id="PIRSR600823-3"/>
    </source>
</evidence>
<dbReference type="Gene3D" id="1.10.520.10">
    <property type="match status" value="1"/>
</dbReference>
<dbReference type="FunFam" id="1.10.420.10:FF:000001">
    <property type="entry name" value="Peroxidase"/>
    <property type="match status" value="1"/>
</dbReference>
<evidence type="ECO:0000256" key="11">
    <source>
        <dbReference type="PIRSR" id="PIRSR600823-5"/>
    </source>
</evidence>
<keyword evidence="5" id="KW-0349">Heme</keyword>
<dbReference type="Gene3D" id="1.10.420.10">
    <property type="entry name" value="Peroxidase, domain 2"/>
    <property type="match status" value="1"/>
</dbReference>
<feature type="disulfide bond" evidence="11">
    <location>
        <begin position="51"/>
        <end position="82"/>
    </location>
</feature>
<organism evidence="14">
    <name type="scientific">Noccaea caerulescens</name>
    <name type="common">Alpine penny-cress</name>
    <name type="synonym">Thlaspi caerulescens</name>
    <dbReference type="NCBI Taxonomy" id="107243"/>
    <lineage>
        <taxon>Eukaryota</taxon>
        <taxon>Viridiplantae</taxon>
        <taxon>Streptophyta</taxon>
        <taxon>Embryophyta</taxon>
        <taxon>Tracheophyta</taxon>
        <taxon>Spermatophyta</taxon>
        <taxon>Magnoliopsida</taxon>
        <taxon>eudicotyledons</taxon>
        <taxon>Gunneridae</taxon>
        <taxon>Pentapetalae</taxon>
        <taxon>rosids</taxon>
        <taxon>malvids</taxon>
        <taxon>Brassicales</taxon>
        <taxon>Brassicaceae</taxon>
        <taxon>Coluteocarpeae</taxon>
        <taxon>Noccaea</taxon>
    </lineage>
</organism>
<comment type="catalytic activity">
    <reaction evidence="1">
        <text>2 a phenolic donor + H2O2 = 2 a phenolic radical donor + 2 H2O</text>
        <dbReference type="Rhea" id="RHEA:56136"/>
        <dbReference type="ChEBI" id="CHEBI:15377"/>
        <dbReference type="ChEBI" id="CHEBI:16240"/>
        <dbReference type="ChEBI" id="CHEBI:139520"/>
        <dbReference type="ChEBI" id="CHEBI:139521"/>
        <dbReference type="EC" id="1.11.1.7"/>
    </reaction>
</comment>
<accession>A0A1J3IDM6</accession>
<comment type="cofactor">
    <cofactor evidence="10">
        <name>heme b</name>
        <dbReference type="ChEBI" id="CHEBI:60344"/>
    </cofactor>
    <text evidence="10">Binds 1 heme b (iron(II)-protoporphyrin IX) group per subunit.</text>
</comment>
<keyword evidence="4 14" id="KW-0575">Peroxidase</keyword>
<dbReference type="AlphaFoldDB" id="A0A1J3IDM6"/>
<dbReference type="InterPro" id="IPR002016">
    <property type="entry name" value="Haem_peroxidase"/>
</dbReference>
<evidence type="ECO:0000256" key="7">
    <source>
        <dbReference type="ARBA" id="ARBA00023002"/>
    </source>
</evidence>
<feature type="binding site" evidence="10">
    <location>
        <position position="95"/>
    </location>
    <ligand>
        <name>Ca(2+)</name>
        <dbReference type="ChEBI" id="CHEBI:29108"/>
        <label>2</label>
    </ligand>
</feature>
<evidence type="ECO:0000256" key="5">
    <source>
        <dbReference type="ARBA" id="ARBA00022617"/>
    </source>
</evidence>
<evidence type="ECO:0000256" key="9">
    <source>
        <dbReference type="ARBA" id="ARBA00023157"/>
    </source>
</evidence>
<sequence length="175" mass="19287">MGEFLWQPTSKISRLPNDSISILLSNFAALGLDTEDFVALIGGHTIGTTACKFIIDRIYSINGSIIDVNINPLFLAQLQSLCPLIGDGLKRVALDTESELVFDTSLYTNILSFGRAVLKTDQSLLTTKNTYSLLQEYVRLQKFKTIFMRAMSRMSGIGVKSGVNGEIRRNCSAVN</sequence>
<evidence type="ECO:0000256" key="6">
    <source>
        <dbReference type="ARBA" id="ARBA00022723"/>
    </source>
</evidence>
<dbReference type="SUPFAM" id="SSF48113">
    <property type="entry name" value="Heme-dependent peroxidases"/>
    <property type="match status" value="1"/>
</dbReference>
<dbReference type="EMBL" id="GEVM01028434">
    <property type="protein sequence ID" value="JAU77504.1"/>
    <property type="molecule type" value="Transcribed_RNA"/>
</dbReference>
<keyword evidence="10" id="KW-0106">Calcium</keyword>
<evidence type="ECO:0000256" key="2">
    <source>
        <dbReference type="ARBA" id="ARBA00002322"/>
    </source>
</evidence>
<evidence type="ECO:0000256" key="12">
    <source>
        <dbReference type="RuleBase" id="RU004241"/>
    </source>
</evidence>
<evidence type="ECO:0000256" key="8">
    <source>
        <dbReference type="ARBA" id="ARBA00023004"/>
    </source>
</evidence>
<name>A0A1J3IDM6_NOCCA</name>
<dbReference type="InterPro" id="IPR000823">
    <property type="entry name" value="Peroxidase_pln"/>
</dbReference>
<dbReference type="InterPro" id="IPR010255">
    <property type="entry name" value="Haem_peroxidase_sf"/>
</dbReference>
<feature type="binding site" evidence="10">
    <location>
        <position position="45"/>
    </location>
    <ligand>
        <name>Ca(2+)</name>
        <dbReference type="ChEBI" id="CHEBI:29108"/>
        <label>2</label>
    </ligand>
</feature>
<keyword evidence="8 10" id="KW-0408">Iron</keyword>
<evidence type="ECO:0000256" key="4">
    <source>
        <dbReference type="ARBA" id="ARBA00022559"/>
    </source>
</evidence>
<dbReference type="GO" id="GO:0006979">
    <property type="term" value="P:response to oxidative stress"/>
    <property type="evidence" value="ECO:0007669"/>
    <property type="project" value="InterPro"/>
</dbReference>
<dbReference type="PRINTS" id="PR00458">
    <property type="entry name" value="PEROXIDASE"/>
</dbReference>
<dbReference type="GO" id="GO:0046872">
    <property type="term" value="F:metal ion binding"/>
    <property type="evidence" value="ECO:0007669"/>
    <property type="project" value="UniProtKB-KW"/>
</dbReference>
<evidence type="ECO:0000256" key="1">
    <source>
        <dbReference type="ARBA" id="ARBA00000189"/>
    </source>
</evidence>
<dbReference type="PRINTS" id="PR00461">
    <property type="entry name" value="PLPEROXIDASE"/>
</dbReference>
<comment type="function">
    <text evidence="2">Removal of H(2)O(2), oxidation of toxic reductants, biosynthesis and degradation of lignin, suberization, auxin catabolism, response to environmental stresses such as wounding, pathogen attack and oxidative stress. These functions might be dependent on each isozyme/isoform in each plant tissue.</text>
</comment>
<dbReference type="EC" id="1.11.1.7" evidence="3"/>
<feature type="domain" description="Plant heme peroxidase family profile" evidence="13">
    <location>
        <begin position="16"/>
        <end position="175"/>
    </location>
</feature>
<keyword evidence="6 10" id="KW-0479">Metal-binding</keyword>
<dbReference type="PROSITE" id="PS50873">
    <property type="entry name" value="PEROXIDASE_4"/>
    <property type="match status" value="1"/>
</dbReference>
<proteinExistence type="inferred from homology"/>